<evidence type="ECO:0000256" key="1">
    <source>
        <dbReference type="ARBA" id="ARBA00005054"/>
    </source>
</evidence>
<comment type="pathway">
    <text evidence="1">Purine metabolism; IMP biosynthesis via de novo pathway; N(2)-formyl-N(1)-(5-phospho-D-ribosyl)glycinamide from N(1)-(5-phospho-D-ribosyl)glycinamide (10-formyl THF route): step 1/1.</text>
</comment>
<dbReference type="GO" id="GO:0006189">
    <property type="term" value="P:'de novo' IMP biosynthetic process"/>
    <property type="evidence" value="ECO:0007669"/>
    <property type="project" value="TreeGrafter"/>
</dbReference>
<dbReference type="InterPro" id="IPR002376">
    <property type="entry name" value="Formyl_transf_N"/>
</dbReference>
<dbReference type="EMBL" id="GGEC01011842">
    <property type="protein sequence ID" value="MBW92325.1"/>
    <property type="molecule type" value="Transcribed_RNA"/>
</dbReference>
<dbReference type="PANTHER" id="PTHR43369">
    <property type="entry name" value="PHOSPHORIBOSYLGLYCINAMIDE FORMYLTRANSFERASE"/>
    <property type="match status" value="1"/>
</dbReference>
<dbReference type="EC" id="2.1.2.2" evidence="2"/>
<dbReference type="GO" id="GO:0004644">
    <property type="term" value="F:phosphoribosylglycinamide formyltransferase activity"/>
    <property type="evidence" value="ECO:0007669"/>
    <property type="project" value="UniProtKB-EC"/>
</dbReference>
<sequence>MGDLVWLSNATIQSFQIPIKPKPLLFSSLSSSLRCYACPSFKVNHSVPPPKIIKGSIKRLECSSSAATTSGKPRDAVLPVTEEPSRSELKRKKMAVFVSGGGSNFKSIHEACVQGSVHGDIVVLVTNKHGCGGAEYARNKGIPVILFPQTKNEPDGLSATDLVSILRTFGIDFVLLAGYLKLIPTELIRAYPRSILNIHPALLPAFGGKGYYGMNVHKAVIASGARYLATYNDMPMTKFFTVQIF</sequence>
<dbReference type="PANTHER" id="PTHR43369:SF2">
    <property type="entry name" value="PHOSPHORIBOSYLGLYCINAMIDE FORMYLTRANSFERASE"/>
    <property type="match status" value="1"/>
</dbReference>
<dbReference type="AlphaFoldDB" id="A0A2P2JFV0"/>
<accession>A0A2P2JFV0</accession>
<evidence type="ECO:0000313" key="7">
    <source>
        <dbReference type="EMBL" id="MBW92325.1"/>
    </source>
</evidence>
<feature type="domain" description="Formyl transferase N-terminal" evidence="6">
    <location>
        <begin position="92"/>
        <end position="227"/>
    </location>
</feature>
<keyword evidence="4" id="KW-0658">Purine biosynthesis</keyword>
<evidence type="ECO:0000256" key="5">
    <source>
        <dbReference type="SAM" id="MobiDB-lite"/>
    </source>
</evidence>
<evidence type="ECO:0000259" key="6">
    <source>
        <dbReference type="Pfam" id="PF00551"/>
    </source>
</evidence>
<evidence type="ECO:0000256" key="3">
    <source>
        <dbReference type="ARBA" id="ARBA00022679"/>
    </source>
</evidence>
<dbReference type="GO" id="GO:0009507">
    <property type="term" value="C:chloroplast"/>
    <property type="evidence" value="ECO:0007669"/>
    <property type="project" value="TreeGrafter"/>
</dbReference>
<dbReference type="Gene3D" id="3.40.50.170">
    <property type="entry name" value="Formyl transferase, N-terminal domain"/>
    <property type="match status" value="1"/>
</dbReference>
<feature type="region of interest" description="Disordered" evidence="5">
    <location>
        <begin position="64"/>
        <end position="84"/>
    </location>
</feature>
<evidence type="ECO:0000256" key="2">
    <source>
        <dbReference type="ARBA" id="ARBA00012254"/>
    </source>
</evidence>
<evidence type="ECO:0000256" key="4">
    <source>
        <dbReference type="ARBA" id="ARBA00022755"/>
    </source>
</evidence>
<dbReference type="Pfam" id="PF00551">
    <property type="entry name" value="Formyl_trans_N"/>
    <property type="match status" value="1"/>
</dbReference>
<keyword evidence="3" id="KW-0808">Transferase</keyword>
<dbReference type="InterPro" id="IPR036477">
    <property type="entry name" value="Formyl_transf_N_sf"/>
</dbReference>
<protein>
    <recommendedName>
        <fullName evidence="2">phosphoribosylglycinamide formyltransferase 1</fullName>
        <ecNumber evidence="2">2.1.2.2</ecNumber>
    </recommendedName>
</protein>
<proteinExistence type="predicted"/>
<name>A0A2P2JFV0_RHIMU</name>
<reference evidence="7" key="1">
    <citation type="submission" date="2018-02" db="EMBL/GenBank/DDBJ databases">
        <title>Rhizophora mucronata_Transcriptome.</title>
        <authorList>
            <person name="Meera S.P."/>
            <person name="Sreeshan A."/>
            <person name="Augustine A."/>
        </authorList>
    </citation>
    <scope>NUCLEOTIDE SEQUENCE</scope>
    <source>
        <tissue evidence="7">Leaf</tissue>
    </source>
</reference>
<organism evidence="7">
    <name type="scientific">Rhizophora mucronata</name>
    <name type="common">Asiatic mangrove</name>
    <dbReference type="NCBI Taxonomy" id="61149"/>
    <lineage>
        <taxon>Eukaryota</taxon>
        <taxon>Viridiplantae</taxon>
        <taxon>Streptophyta</taxon>
        <taxon>Embryophyta</taxon>
        <taxon>Tracheophyta</taxon>
        <taxon>Spermatophyta</taxon>
        <taxon>Magnoliopsida</taxon>
        <taxon>eudicotyledons</taxon>
        <taxon>Gunneridae</taxon>
        <taxon>Pentapetalae</taxon>
        <taxon>rosids</taxon>
        <taxon>fabids</taxon>
        <taxon>Malpighiales</taxon>
        <taxon>Rhizophoraceae</taxon>
        <taxon>Rhizophora</taxon>
    </lineage>
</organism>
<dbReference type="SUPFAM" id="SSF53328">
    <property type="entry name" value="Formyltransferase"/>
    <property type="match status" value="1"/>
</dbReference>